<dbReference type="AlphaFoldDB" id="A0A4U2MM58"/>
<sequence length="67" mass="8022">MLKETNETLYETLKEYSLRKGYEFDMYEDCSFCDSNGTKPTALFDHKEFKKTLIICIDCYHGFTWDN</sequence>
<dbReference type="EMBL" id="SZOM01000206">
    <property type="protein sequence ID" value="TKH12189.1"/>
    <property type="molecule type" value="Genomic_DNA"/>
</dbReference>
<gene>
    <name evidence="1" type="ORF">FC694_22505</name>
</gene>
<comment type="caution">
    <text evidence="1">The sequence shown here is derived from an EMBL/GenBank/DDBJ whole genome shotgun (WGS) entry which is preliminary data.</text>
</comment>
<dbReference type="Proteomes" id="UP000306037">
    <property type="component" value="Unassembled WGS sequence"/>
</dbReference>
<proteinExistence type="predicted"/>
<evidence type="ECO:0000313" key="1">
    <source>
        <dbReference type="EMBL" id="TKH12189.1"/>
    </source>
</evidence>
<protein>
    <submittedName>
        <fullName evidence="1">Uncharacterized protein</fullName>
    </submittedName>
</protein>
<name>A0A4U2MM58_9BACI</name>
<evidence type="ECO:0000313" key="2">
    <source>
        <dbReference type="Proteomes" id="UP000306037"/>
    </source>
</evidence>
<organism evidence="1 2">
    <name type="scientific">Bacillus wiedmannii</name>
    <dbReference type="NCBI Taxonomy" id="1890302"/>
    <lineage>
        <taxon>Bacteria</taxon>
        <taxon>Bacillati</taxon>
        <taxon>Bacillota</taxon>
        <taxon>Bacilli</taxon>
        <taxon>Bacillales</taxon>
        <taxon>Bacillaceae</taxon>
        <taxon>Bacillus</taxon>
        <taxon>Bacillus cereus group</taxon>
    </lineage>
</organism>
<dbReference type="RefSeq" id="WP_137053142.1">
    <property type="nucleotide sequence ID" value="NZ_SZOM01000206.1"/>
</dbReference>
<reference evidence="1 2" key="1">
    <citation type="journal article" date="2019" name="Environ. Microbiol.">
        <title>An active ?-lactamase is a part of an orchestrated cell wall stress resistance network of Bacillus subtilis and related rhizosphere species.</title>
        <authorList>
            <person name="Bucher T."/>
            <person name="Keren-Paz A."/>
            <person name="Hausser J."/>
            <person name="Olender T."/>
            <person name="Cytryn E."/>
            <person name="Kolodkin-Gal I."/>
        </authorList>
    </citation>
    <scope>NUCLEOTIDE SEQUENCE [LARGE SCALE GENOMIC DNA]</scope>
    <source>
        <strain evidence="1 2">I71</strain>
    </source>
</reference>
<accession>A0A4U2MM58</accession>